<dbReference type="AlphaFoldDB" id="A0A183TYU4"/>
<reference evidence="4" key="1">
    <citation type="submission" date="2016-06" db="UniProtKB">
        <authorList>
            <consortium name="WormBaseParasite"/>
        </authorList>
    </citation>
    <scope>IDENTIFICATION</scope>
</reference>
<organism evidence="3 4">
    <name type="scientific">Toxocara canis</name>
    <name type="common">Canine roundworm</name>
    <dbReference type="NCBI Taxonomy" id="6265"/>
    <lineage>
        <taxon>Eukaryota</taxon>
        <taxon>Metazoa</taxon>
        <taxon>Ecdysozoa</taxon>
        <taxon>Nematoda</taxon>
        <taxon>Chromadorea</taxon>
        <taxon>Rhabditida</taxon>
        <taxon>Spirurina</taxon>
        <taxon>Ascaridomorpha</taxon>
        <taxon>Ascaridoidea</taxon>
        <taxon>Toxocaridae</taxon>
        <taxon>Toxocara</taxon>
    </lineage>
</organism>
<feature type="region of interest" description="Disordered" evidence="1">
    <location>
        <begin position="101"/>
        <end position="139"/>
    </location>
</feature>
<proteinExistence type="predicted"/>
<keyword evidence="3" id="KW-1185">Reference proteome</keyword>
<evidence type="ECO:0000313" key="4">
    <source>
        <dbReference type="WBParaSite" id="TCNE_0000141301-mRNA-1"/>
    </source>
</evidence>
<feature type="compositionally biased region" description="Polar residues" evidence="1">
    <location>
        <begin position="49"/>
        <end position="60"/>
    </location>
</feature>
<evidence type="ECO:0000256" key="1">
    <source>
        <dbReference type="SAM" id="MobiDB-lite"/>
    </source>
</evidence>
<accession>A0A183TYU4</accession>
<sequence length="139" mass="15100">MEHAKDVVNKSEEEGWRKEQGRITLAAEQAVGQARQGGPQRTARKAHHTTQPTNHRTNAALSGPRALSKGRQASAKTGAEVSLAAGKQYFSTQCQIDTLQEIAERPAAHTPHRGLFSPFPTSSESHHHPPLRQPASDTV</sequence>
<gene>
    <name evidence="2" type="ORF">TCNE_LOCUS1414</name>
</gene>
<dbReference type="Proteomes" id="UP000050794">
    <property type="component" value="Unassembled WGS sequence"/>
</dbReference>
<name>A0A183TYU4_TOXCA</name>
<evidence type="ECO:0000313" key="3">
    <source>
        <dbReference type="Proteomes" id="UP000050794"/>
    </source>
</evidence>
<reference evidence="2 3" key="2">
    <citation type="submission" date="2018-11" db="EMBL/GenBank/DDBJ databases">
        <authorList>
            <consortium name="Pathogen Informatics"/>
        </authorList>
    </citation>
    <scope>NUCLEOTIDE SEQUENCE [LARGE SCALE GENOMIC DNA]</scope>
</reference>
<feature type="compositionally biased region" description="Basic and acidic residues" evidence="1">
    <location>
        <begin position="1"/>
        <end position="21"/>
    </location>
</feature>
<dbReference type="EMBL" id="UYWY01001045">
    <property type="protein sequence ID" value="VDM26123.1"/>
    <property type="molecule type" value="Genomic_DNA"/>
</dbReference>
<dbReference type="WBParaSite" id="TCNE_0000141301-mRNA-1">
    <property type="protein sequence ID" value="TCNE_0000141301-mRNA-1"/>
    <property type="gene ID" value="TCNE_0000141301"/>
</dbReference>
<protein>
    <submittedName>
        <fullName evidence="2 4">Uncharacterized protein</fullName>
    </submittedName>
</protein>
<feature type="region of interest" description="Disordered" evidence="1">
    <location>
        <begin position="1"/>
        <end position="80"/>
    </location>
</feature>
<evidence type="ECO:0000313" key="2">
    <source>
        <dbReference type="EMBL" id="VDM26123.1"/>
    </source>
</evidence>